<feature type="domain" description="Glycosyl transferase family 1" evidence="2">
    <location>
        <begin position="177"/>
        <end position="336"/>
    </location>
</feature>
<protein>
    <submittedName>
        <fullName evidence="3">Glycosyltransferase family 4 protein</fullName>
    </submittedName>
</protein>
<dbReference type="InterPro" id="IPR001296">
    <property type="entry name" value="Glyco_trans_1"/>
</dbReference>
<dbReference type="PANTHER" id="PTHR46401:SF2">
    <property type="entry name" value="GLYCOSYLTRANSFERASE WBBK-RELATED"/>
    <property type="match status" value="1"/>
</dbReference>
<name>A0ABT4TH25_9ACTN</name>
<keyword evidence="1" id="KW-0808">Transferase</keyword>
<dbReference type="RefSeq" id="WP_270676558.1">
    <property type="nucleotide sequence ID" value="NZ_JAQFWP010000007.1"/>
</dbReference>
<evidence type="ECO:0000259" key="2">
    <source>
        <dbReference type="Pfam" id="PF00534"/>
    </source>
</evidence>
<accession>A0ABT4TH25</accession>
<dbReference type="PANTHER" id="PTHR46401">
    <property type="entry name" value="GLYCOSYLTRANSFERASE WBBK-RELATED"/>
    <property type="match status" value="1"/>
</dbReference>
<comment type="caution">
    <text evidence="3">The sequence shown here is derived from an EMBL/GenBank/DDBJ whole genome shotgun (WGS) entry which is preliminary data.</text>
</comment>
<evidence type="ECO:0000313" key="3">
    <source>
        <dbReference type="EMBL" id="MDA2804010.1"/>
    </source>
</evidence>
<dbReference type="CDD" id="cd03801">
    <property type="entry name" value="GT4_PimA-like"/>
    <property type="match status" value="1"/>
</dbReference>
<gene>
    <name evidence="3" type="ORF">O4U47_05760</name>
</gene>
<dbReference type="Gene3D" id="3.40.50.2000">
    <property type="entry name" value="Glycogen Phosphorylase B"/>
    <property type="match status" value="2"/>
</dbReference>
<dbReference type="SUPFAM" id="SSF53756">
    <property type="entry name" value="UDP-Glycosyltransferase/glycogen phosphorylase"/>
    <property type="match status" value="1"/>
</dbReference>
<keyword evidence="4" id="KW-1185">Reference proteome</keyword>
<dbReference type="Pfam" id="PF00534">
    <property type="entry name" value="Glycos_transf_1"/>
    <property type="match status" value="1"/>
</dbReference>
<dbReference type="Proteomes" id="UP001165685">
    <property type="component" value="Unassembled WGS sequence"/>
</dbReference>
<sequence length="369" mass="37792">MSAVGGTVFVVPAAAADPAAPSGGNVYDRRILEELARTGVPVRGVPVDGAWPLPDASGSGRLAAALADLPDGAPVLVDGLVACGVPEVVVPAAARLRLAVLVHLPLADETGTPPGRASVLERGEGAVLRAVDLVVATSGHAARDLARRHGLDPERVCTVEPGTAPAPAAPGSDGASRLLCVASVTPRKGHDVLVEALAANRARRWVCVCAGPEPAGSAFPRQVRRRIGEHGLTGRVRFTGPLEPPALDRAYAEADLVLQPSRAETFGMAVAEALARGIPVVVGAAGALPATVGRSSDGTVPGLLVPPDDASALGAAIGRWLEDEALRDELRAAARARRAELRTWQSAARDMAGVLERLAAARRTQEGAR</sequence>
<reference evidence="3" key="1">
    <citation type="submission" date="2023-01" db="EMBL/GenBank/DDBJ databases">
        <title>Draft genome sequence of Nocardiopsis sp. LSu2-4 isolated from halophytes.</title>
        <authorList>
            <person name="Duangmal K."/>
            <person name="Chantavorakit T."/>
        </authorList>
    </citation>
    <scope>NUCLEOTIDE SEQUENCE</scope>
    <source>
        <strain evidence="3">LSu2-4</strain>
    </source>
</reference>
<proteinExistence type="predicted"/>
<dbReference type="EMBL" id="JAQFWP010000007">
    <property type="protein sequence ID" value="MDA2804010.1"/>
    <property type="molecule type" value="Genomic_DNA"/>
</dbReference>
<organism evidence="3 4">
    <name type="scientific">Nocardiopsis suaedae</name>
    <dbReference type="NCBI Taxonomy" id="3018444"/>
    <lineage>
        <taxon>Bacteria</taxon>
        <taxon>Bacillati</taxon>
        <taxon>Actinomycetota</taxon>
        <taxon>Actinomycetes</taxon>
        <taxon>Streptosporangiales</taxon>
        <taxon>Nocardiopsidaceae</taxon>
        <taxon>Nocardiopsis</taxon>
    </lineage>
</organism>
<evidence type="ECO:0000256" key="1">
    <source>
        <dbReference type="ARBA" id="ARBA00022679"/>
    </source>
</evidence>
<evidence type="ECO:0000313" key="4">
    <source>
        <dbReference type="Proteomes" id="UP001165685"/>
    </source>
</evidence>